<dbReference type="InterPro" id="IPR028978">
    <property type="entry name" value="Chorismate_lyase_/UTRA_dom_sf"/>
</dbReference>
<dbReference type="SUPFAM" id="SSF64288">
    <property type="entry name" value="Chorismate lyase-like"/>
    <property type="match status" value="1"/>
</dbReference>
<evidence type="ECO:0000313" key="3">
    <source>
        <dbReference type="Proteomes" id="UP000295124"/>
    </source>
</evidence>
<dbReference type="Gene3D" id="3.40.1410.10">
    <property type="entry name" value="Chorismate lyase-like"/>
    <property type="match status" value="1"/>
</dbReference>
<dbReference type="EMBL" id="SMKX01000044">
    <property type="protein sequence ID" value="TDD58872.1"/>
    <property type="molecule type" value="Genomic_DNA"/>
</dbReference>
<proteinExistence type="predicted"/>
<feature type="region of interest" description="Disordered" evidence="1">
    <location>
        <begin position="192"/>
        <end position="214"/>
    </location>
</feature>
<gene>
    <name evidence="2" type="ORF">E1263_17520</name>
</gene>
<evidence type="ECO:0000313" key="2">
    <source>
        <dbReference type="EMBL" id="TDD58872.1"/>
    </source>
</evidence>
<name>A0A4R4ZPN1_9ACTN</name>
<comment type="caution">
    <text evidence="2">The sequence shown here is derived from an EMBL/GenBank/DDBJ whole genome shotgun (WGS) entry which is preliminary data.</text>
</comment>
<organism evidence="2 3">
    <name type="scientific">Kribbella antibiotica</name>
    <dbReference type="NCBI Taxonomy" id="190195"/>
    <lineage>
        <taxon>Bacteria</taxon>
        <taxon>Bacillati</taxon>
        <taxon>Actinomycetota</taxon>
        <taxon>Actinomycetes</taxon>
        <taxon>Propionibacteriales</taxon>
        <taxon>Kribbellaceae</taxon>
        <taxon>Kribbella</taxon>
    </lineage>
</organism>
<sequence>MTRFRSVREAPAGSAAGVSGFRMRRDEIMAFGDPLTRMLLASDGFTMPALEAVIGRDLHVQVLHQVDHLADCLPVTVTASLRVSAVGRVIVRRSCLVDAAATVDAAVSVNHVVSLSGPAATYGLADSQVPIGQNLMSQGLSQRRHLLRAGLMRWPDGRLAATRAYLLLLGDRPLCYIRESFNPAIIPPDHTPITDRDLHWADEPQTDRPAPPPD</sequence>
<reference evidence="2 3" key="1">
    <citation type="submission" date="2019-03" db="EMBL/GenBank/DDBJ databases">
        <title>Draft genome sequences of novel Actinobacteria.</title>
        <authorList>
            <person name="Sahin N."/>
            <person name="Ay H."/>
            <person name="Saygin H."/>
        </authorList>
    </citation>
    <scope>NUCLEOTIDE SEQUENCE [LARGE SCALE GENOMIC DNA]</scope>
    <source>
        <strain evidence="2 3">JCM 13523</strain>
    </source>
</reference>
<accession>A0A4R4ZPN1</accession>
<protein>
    <submittedName>
        <fullName evidence="2">DUF98 domain-containing protein</fullName>
    </submittedName>
</protein>
<feature type="compositionally biased region" description="Basic and acidic residues" evidence="1">
    <location>
        <begin position="192"/>
        <end position="206"/>
    </location>
</feature>
<evidence type="ECO:0000256" key="1">
    <source>
        <dbReference type="SAM" id="MobiDB-lite"/>
    </source>
</evidence>
<dbReference type="Proteomes" id="UP000295124">
    <property type="component" value="Unassembled WGS sequence"/>
</dbReference>
<dbReference type="AlphaFoldDB" id="A0A4R4ZPN1"/>
<keyword evidence="3" id="KW-1185">Reference proteome</keyword>